<gene>
    <name evidence="4" type="ORF">Ate02nite_94230</name>
</gene>
<dbReference type="Pfam" id="PF15529">
    <property type="entry name" value="Ntox24"/>
    <property type="match status" value="1"/>
</dbReference>
<evidence type="ECO:0000313" key="4">
    <source>
        <dbReference type="EMBL" id="GIF26693.1"/>
    </source>
</evidence>
<dbReference type="Pfam" id="PF25547">
    <property type="entry name" value="WXG100_2"/>
    <property type="match status" value="1"/>
</dbReference>
<evidence type="ECO:0000259" key="2">
    <source>
        <dbReference type="Pfam" id="PF15529"/>
    </source>
</evidence>
<dbReference type="InterPro" id="IPR057746">
    <property type="entry name" value="CpnT-like_N"/>
</dbReference>
<feature type="domain" description="Outer membrane channel protein CpnT-like N-terminal" evidence="3">
    <location>
        <begin position="73"/>
        <end position="207"/>
    </location>
</feature>
<evidence type="ECO:0008006" key="6">
    <source>
        <dbReference type="Google" id="ProtNLM"/>
    </source>
</evidence>
<dbReference type="SUPFAM" id="SSF140453">
    <property type="entry name" value="EsxAB dimer-like"/>
    <property type="match status" value="1"/>
</dbReference>
<dbReference type="AlphaFoldDB" id="A0A919NXQ9"/>
<protein>
    <recommendedName>
        <fullName evidence="6">Bacterial toxin 24 domain-containing protein</fullName>
    </recommendedName>
</protein>
<feature type="compositionally biased region" description="Basic residues" evidence="1">
    <location>
        <begin position="254"/>
        <end position="268"/>
    </location>
</feature>
<organism evidence="4 5">
    <name type="scientific">Paractinoplanes tereljensis</name>
    <dbReference type="NCBI Taxonomy" id="571912"/>
    <lineage>
        <taxon>Bacteria</taxon>
        <taxon>Bacillati</taxon>
        <taxon>Actinomycetota</taxon>
        <taxon>Actinomycetes</taxon>
        <taxon>Micromonosporales</taxon>
        <taxon>Micromonosporaceae</taxon>
        <taxon>Paractinoplanes</taxon>
    </lineage>
</organism>
<dbReference type="InterPro" id="IPR036689">
    <property type="entry name" value="ESAT-6-like_sf"/>
</dbReference>
<evidence type="ECO:0000313" key="5">
    <source>
        <dbReference type="Proteomes" id="UP000623608"/>
    </source>
</evidence>
<evidence type="ECO:0000259" key="3">
    <source>
        <dbReference type="Pfam" id="PF25547"/>
    </source>
</evidence>
<dbReference type="Gene3D" id="1.10.287.1060">
    <property type="entry name" value="ESAT-6-like"/>
    <property type="match status" value="1"/>
</dbReference>
<dbReference type="RefSeq" id="WP_203814496.1">
    <property type="nucleotide sequence ID" value="NZ_BOMY01000063.1"/>
</dbReference>
<proteinExistence type="predicted"/>
<feature type="domain" description="Bacterial toxin 24" evidence="2">
    <location>
        <begin position="282"/>
        <end position="368"/>
    </location>
</feature>
<sequence length="368" mass="39461">MSTGNPLVASRVDTPVDPWAGVWIAEDIQLLYRGVKDGSWIEGTLGAVSAGLDALAFVSDPVGALLQYGIAWIIEHVKPLSEALDWLAGDAAQIAAHAQTWKNVAGALHDRVDDLDRAMRFDVSEWTGAAADAYRTWVEQQKGAIGGLAQGAETLGTITEAAGFLIAGVRMMVRDAIATLVSRLIVYAAELAGTLGFAAPLVVEQVTTLCASWAARIARWLKDLISSLAKLRGVAGKVGELIEKLKELLSRLGRGGRGKKGPGGKKPTKAAEQIKNGQEFKGRKLPQKGGPPDGTLYKRDPQTGDITNYTVYDHDGNAVKRVDLTGRDHGGVPTPHVVEYDRNVNPNTGEVFVREQRHVRPATPDEIP</sequence>
<dbReference type="InterPro" id="IPR029114">
    <property type="entry name" value="Ntox24"/>
</dbReference>
<name>A0A919NXQ9_9ACTN</name>
<feature type="region of interest" description="Disordered" evidence="1">
    <location>
        <begin position="253"/>
        <end position="303"/>
    </location>
</feature>
<dbReference type="EMBL" id="BOMY01000063">
    <property type="protein sequence ID" value="GIF26693.1"/>
    <property type="molecule type" value="Genomic_DNA"/>
</dbReference>
<reference evidence="4" key="1">
    <citation type="submission" date="2021-01" db="EMBL/GenBank/DDBJ databases">
        <title>Whole genome shotgun sequence of Actinoplanes tereljensis NBRC 105297.</title>
        <authorList>
            <person name="Komaki H."/>
            <person name="Tamura T."/>
        </authorList>
    </citation>
    <scope>NUCLEOTIDE SEQUENCE</scope>
    <source>
        <strain evidence="4">NBRC 105297</strain>
    </source>
</reference>
<keyword evidence="5" id="KW-1185">Reference proteome</keyword>
<evidence type="ECO:0000256" key="1">
    <source>
        <dbReference type="SAM" id="MobiDB-lite"/>
    </source>
</evidence>
<dbReference type="Proteomes" id="UP000623608">
    <property type="component" value="Unassembled WGS sequence"/>
</dbReference>
<comment type="caution">
    <text evidence="4">The sequence shown here is derived from an EMBL/GenBank/DDBJ whole genome shotgun (WGS) entry which is preliminary data.</text>
</comment>
<accession>A0A919NXQ9</accession>